<dbReference type="InterPro" id="IPR001611">
    <property type="entry name" value="Leu-rich_rpt"/>
</dbReference>
<dbReference type="Gene3D" id="3.80.10.10">
    <property type="entry name" value="Ribonuclease Inhibitor"/>
    <property type="match status" value="1"/>
</dbReference>
<dbReference type="Gene3D" id="1.10.8.10">
    <property type="entry name" value="DNA helicase RuvA subunit, C-terminal domain"/>
    <property type="match status" value="1"/>
</dbReference>
<evidence type="ECO:0000313" key="11">
    <source>
        <dbReference type="Proteomes" id="UP000078542"/>
    </source>
</evidence>
<dbReference type="InterPro" id="IPR057125">
    <property type="entry name" value="NXF1/2/3/5-like_LRR"/>
</dbReference>
<dbReference type="PANTHER" id="PTHR10662:SF22">
    <property type="entry name" value="NUCLEAR RNA EXPORT FACTOR 1"/>
    <property type="match status" value="1"/>
</dbReference>
<evidence type="ECO:0000256" key="1">
    <source>
        <dbReference type="ARBA" id="ARBA00004642"/>
    </source>
</evidence>
<evidence type="ECO:0000313" key="10">
    <source>
        <dbReference type="EMBL" id="KYM99222.1"/>
    </source>
</evidence>
<dbReference type="Pfam" id="PF24048">
    <property type="entry name" value="LRR_NXF1-5"/>
    <property type="match status" value="1"/>
</dbReference>
<dbReference type="InterPro" id="IPR005637">
    <property type="entry name" value="TAP_C_dom"/>
</dbReference>
<dbReference type="SMART" id="SM00804">
    <property type="entry name" value="TAP_C"/>
    <property type="match status" value="1"/>
</dbReference>
<dbReference type="InterPro" id="IPR009060">
    <property type="entry name" value="UBA-like_sf"/>
</dbReference>
<comment type="subcellular location">
    <subcellularLocation>
        <location evidence="1">Nucleus</location>
        <location evidence="1">Nucleoplasm</location>
    </subcellularLocation>
</comment>
<dbReference type="Proteomes" id="UP000078542">
    <property type="component" value="Unassembled WGS sequence"/>
</dbReference>
<organism evidence="10 11">
    <name type="scientific">Cyphomyrmex costatus</name>
    <dbReference type="NCBI Taxonomy" id="456900"/>
    <lineage>
        <taxon>Eukaryota</taxon>
        <taxon>Metazoa</taxon>
        <taxon>Ecdysozoa</taxon>
        <taxon>Arthropoda</taxon>
        <taxon>Hexapoda</taxon>
        <taxon>Insecta</taxon>
        <taxon>Pterygota</taxon>
        <taxon>Neoptera</taxon>
        <taxon>Endopterygota</taxon>
        <taxon>Hymenoptera</taxon>
        <taxon>Apocrita</taxon>
        <taxon>Aculeata</taxon>
        <taxon>Formicoidea</taxon>
        <taxon>Formicidae</taxon>
        <taxon>Myrmicinae</taxon>
        <taxon>Cyphomyrmex</taxon>
    </lineage>
</organism>
<evidence type="ECO:0000259" key="9">
    <source>
        <dbReference type="PROSITE" id="PS51281"/>
    </source>
</evidence>
<dbReference type="InterPro" id="IPR002075">
    <property type="entry name" value="NTF2_dom"/>
</dbReference>
<dbReference type="PANTHER" id="PTHR10662">
    <property type="entry name" value="NUCLEAR RNA EXPORT FACTOR"/>
    <property type="match status" value="1"/>
</dbReference>
<comment type="similarity">
    <text evidence="2">Belongs to the NXF family.</text>
</comment>
<keyword evidence="5" id="KW-0677">Repeat</keyword>
<dbReference type="GO" id="GO:0005654">
    <property type="term" value="C:nucleoplasm"/>
    <property type="evidence" value="ECO:0007669"/>
    <property type="project" value="UniProtKB-SubCell"/>
</dbReference>
<dbReference type="PROSITE" id="PS51281">
    <property type="entry name" value="TAP_C"/>
    <property type="match status" value="1"/>
</dbReference>
<name>A0A151IEH7_9HYME</name>
<proteinExistence type="inferred from homology"/>
<dbReference type="FunFam" id="3.80.10.10:FF:000384">
    <property type="entry name" value="Nuclear RNA export factor 1"/>
    <property type="match status" value="1"/>
</dbReference>
<dbReference type="STRING" id="456900.A0A151IEH7"/>
<dbReference type="InterPro" id="IPR032675">
    <property type="entry name" value="LRR_dom_sf"/>
</dbReference>
<accession>A0A151IEH7</accession>
<dbReference type="InterPro" id="IPR030217">
    <property type="entry name" value="NXF_fam"/>
</dbReference>
<dbReference type="PROSITE" id="PS50177">
    <property type="entry name" value="NTF2_DOMAIN"/>
    <property type="match status" value="1"/>
</dbReference>
<gene>
    <name evidence="10" type="ORF">ALC62_10044</name>
</gene>
<dbReference type="SUPFAM" id="SSF54427">
    <property type="entry name" value="NTF2-like"/>
    <property type="match status" value="1"/>
</dbReference>
<dbReference type="CDD" id="cd14342">
    <property type="entry name" value="UBA_TAP-C"/>
    <property type="match status" value="1"/>
</dbReference>
<dbReference type="Gene3D" id="3.30.70.330">
    <property type="match status" value="1"/>
</dbReference>
<dbReference type="InterPro" id="IPR015245">
    <property type="entry name" value="Tap_RNA-bd"/>
</dbReference>
<dbReference type="SUPFAM" id="SSF52058">
    <property type="entry name" value="L domain-like"/>
    <property type="match status" value="1"/>
</dbReference>
<sequence length="558" mass="65258">TEKKKQEHINLLELKAIFWLALLSFEPKIRKCNVLLIMGNIVEPDAWAIDVFSIIPYGQKYERDFIINTLLNYIAPDVFVPIYKTSATDASFYIDDYKTAVALQNCDYKITMSDGFKLQVKVKPGFPIYDIDDKLKERLKQAMVKRYVQDTNALNLSKFYLDPDLCSDYFCVLFHPVMMKTVLDIVAEHIPNLEALNLEGNKLQNIERLSILTKKFSKLKILYIGDNKIKDIQQLDAIKDLKLEELKLTGNPVCNKYKYRQNEYVSDVRRRFARLLRLDGTELPRPIVFDMMDEPAKIPSSQRMYVQDAKAKEIASQFLQQYFTIFDSENRQPLLDAYNEHAFFSMTMNTFNNNKLNGHYLENRNLLRVNDTIRRQKFLKQGRLPVVSFISEMPRTRHLLNTFTMDISLVTQTMMFITITGYFQQLNIKEEPIRYFNRTFIIVPEGEGYCIRNEQLHISQPSEVQLKELHQKLNQLNAQQTQSETETLSSTEVVKPIATEPDDELKKQMALTLSQQTNMNLEWSLKCLRETQWIYDNAFAAFQEFFKLGQIPSEAFAK</sequence>
<feature type="domain" description="NTF2" evidence="8">
    <location>
        <begin position="314"/>
        <end position="458"/>
    </location>
</feature>
<evidence type="ECO:0000256" key="2">
    <source>
        <dbReference type="ARBA" id="ARBA00009285"/>
    </source>
</evidence>
<dbReference type="InterPro" id="IPR012677">
    <property type="entry name" value="Nucleotide-bd_a/b_plait_sf"/>
</dbReference>
<dbReference type="InterPro" id="IPR035979">
    <property type="entry name" value="RBD_domain_sf"/>
</dbReference>
<evidence type="ECO:0000259" key="8">
    <source>
        <dbReference type="PROSITE" id="PS50177"/>
    </source>
</evidence>
<dbReference type="EMBL" id="KQ977870">
    <property type="protein sequence ID" value="KYM99222.1"/>
    <property type="molecule type" value="Genomic_DNA"/>
</dbReference>
<evidence type="ECO:0000256" key="6">
    <source>
        <dbReference type="ARBA" id="ARBA00022816"/>
    </source>
</evidence>
<dbReference type="Pfam" id="PF03943">
    <property type="entry name" value="TAP_C"/>
    <property type="match status" value="1"/>
</dbReference>
<dbReference type="InterPro" id="IPR018222">
    <property type="entry name" value="Nuclear_transport_factor_2_euk"/>
</dbReference>
<dbReference type="Gene3D" id="3.10.450.50">
    <property type="match status" value="1"/>
</dbReference>
<keyword evidence="6" id="KW-0509">mRNA transport</keyword>
<dbReference type="AlphaFoldDB" id="A0A151IEH7"/>
<feature type="domain" description="TAP-C" evidence="9">
    <location>
        <begin position="504"/>
        <end position="558"/>
    </location>
</feature>
<evidence type="ECO:0000256" key="7">
    <source>
        <dbReference type="ARBA" id="ARBA00023242"/>
    </source>
</evidence>
<dbReference type="GO" id="GO:0005737">
    <property type="term" value="C:cytoplasm"/>
    <property type="evidence" value="ECO:0007669"/>
    <property type="project" value="InterPro"/>
</dbReference>
<keyword evidence="3" id="KW-0813">Transport</keyword>
<evidence type="ECO:0000256" key="5">
    <source>
        <dbReference type="ARBA" id="ARBA00022737"/>
    </source>
</evidence>
<dbReference type="GO" id="GO:0016973">
    <property type="term" value="P:poly(A)+ mRNA export from nucleus"/>
    <property type="evidence" value="ECO:0007669"/>
    <property type="project" value="TreeGrafter"/>
</dbReference>
<dbReference type="PROSITE" id="PS51450">
    <property type="entry name" value="LRR"/>
    <property type="match status" value="2"/>
</dbReference>
<dbReference type="InterPro" id="IPR032710">
    <property type="entry name" value="NTF2-like_dom_sf"/>
</dbReference>
<dbReference type="SUPFAM" id="SSF54928">
    <property type="entry name" value="RNA-binding domain, RBD"/>
    <property type="match status" value="1"/>
</dbReference>
<dbReference type="Pfam" id="PF09162">
    <property type="entry name" value="Tap-RNA_bind"/>
    <property type="match status" value="1"/>
</dbReference>
<dbReference type="Pfam" id="PF22602">
    <property type="entry name" value="NXF_NTF2"/>
    <property type="match status" value="1"/>
</dbReference>
<feature type="non-terminal residue" evidence="10">
    <location>
        <position position="1"/>
    </location>
</feature>
<evidence type="ECO:0000256" key="4">
    <source>
        <dbReference type="ARBA" id="ARBA00022614"/>
    </source>
</evidence>
<dbReference type="SUPFAM" id="SSF46934">
    <property type="entry name" value="UBA-like"/>
    <property type="match status" value="1"/>
</dbReference>
<protein>
    <submittedName>
        <fullName evidence="10">Nuclear RNA export factor 1</fullName>
    </submittedName>
</protein>
<dbReference type="GO" id="GO:0003723">
    <property type="term" value="F:RNA binding"/>
    <property type="evidence" value="ECO:0007669"/>
    <property type="project" value="InterPro"/>
</dbReference>
<evidence type="ECO:0000256" key="3">
    <source>
        <dbReference type="ARBA" id="ARBA00022448"/>
    </source>
</evidence>
<reference evidence="10 11" key="1">
    <citation type="submission" date="2016-03" db="EMBL/GenBank/DDBJ databases">
        <title>Cyphomyrmex costatus WGS genome.</title>
        <authorList>
            <person name="Nygaard S."/>
            <person name="Hu H."/>
            <person name="Boomsma J."/>
            <person name="Zhang G."/>
        </authorList>
    </citation>
    <scope>NUCLEOTIDE SEQUENCE [LARGE SCALE GENOMIC DNA]</scope>
    <source>
        <strain evidence="10">MS0001</strain>
        <tissue evidence="10">Whole body</tissue>
    </source>
</reference>
<keyword evidence="7" id="KW-0539">Nucleus</keyword>
<dbReference type="CDD" id="cd00780">
    <property type="entry name" value="NTF2"/>
    <property type="match status" value="1"/>
</dbReference>
<keyword evidence="4" id="KW-0433">Leucine-rich repeat</keyword>
<keyword evidence="11" id="KW-1185">Reference proteome</keyword>
<dbReference type="FunFam" id="1.10.8.10:FF:000018">
    <property type="entry name" value="Nuclear RNA export factor 1"/>
    <property type="match status" value="1"/>
</dbReference>